<sequence>MRRVCRVIVAAGLAVGLTAVTGSVVSAAGRLPVAVATASAHDGNVPANTRDNDLSTRWSGQGDGAWIRYDLGSLRTVGSLSIAWYRGANRKQTFDIESSRDGATWTPALARKVSSGTTVQPERHDFADRSARYLRIVGHGNTENDWNSVTEIFVNGPDGGGGGGNGGGGGGGNGGGGGSCKSPADVLNLRNWYIGLPIGENESPKNVEQPQLATFSVDPWFVATAKCDAVRFRAAVNGVTTSGSNYPRSELREMSGAAKAGWSSTSGTHTMVIDQAITAVPQGRPYVVAGQIHDGSDDVTVFRLEGNRLYVTDGDTPRHKLVTDNYVLGTRFQAKFVVSGGEIKAYYNGMLQTTLTKNFSGGYFKAGAYTQANCGNASPCADSNFGQVEIYGLTVTHNGTS</sequence>
<evidence type="ECO:0000313" key="4">
    <source>
        <dbReference type="EMBL" id="ADB30602.1"/>
    </source>
</evidence>
<keyword evidence="5" id="KW-1185">Reference proteome</keyword>
<feature type="domain" description="F5/8 type C" evidence="3">
    <location>
        <begin position="12"/>
        <end position="157"/>
    </location>
</feature>
<feature type="chain" id="PRO_5003034453" evidence="2">
    <location>
        <begin position="28"/>
        <end position="401"/>
    </location>
</feature>
<organism evidence="4 5">
    <name type="scientific">Kribbella flavida (strain DSM 17836 / JCM 10339 / NBRC 14399)</name>
    <dbReference type="NCBI Taxonomy" id="479435"/>
    <lineage>
        <taxon>Bacteria</taxon>
        <taxon>Bacillati</taxon>
        <taxon>Actinomycetota</taxon>
        <taxon>Actinomycetes</taxon>
        <taxon>Propionibacteriales</taxon>
        <taxon>Kribbellaceae</taxon>
        <taxon>Kribbella</taxon>
    </lineage>
</organism>
<dbReference type="Pfam" id="PF08787">
    <property type="entry name" value="Alginate_lyase2"/>
    <property type="match status" value="1"/>
</dbReference>
<dbReference type="InterPro" id="IPR000421">
    <property type="entry name" value="FA58C"/>
</dbReference>
<evidence type="ECO:0000313" key="5">
    <source>
        <dbReference type="Proteomes" id="UP000007967"/>
    </source>
</evidence>
<reference evidence="4 5" key="2">
    <citation type="journal article" date="2010" name="Stand. Genomic Sci.">
        <title>Complete genome sequence of Kribbella flavida type strain (IFO 14399).</title>
        <authorList>
            <person name="Pukall R."/>
            <person name="Lapidus A."/>
            <person name="Glavina Del Rio T."/>
            <person name="Copeland A."/>
            <person name="Tice H."/>
            <person name="Cheng J.-F."/>
            <person name="Lucas S."/>
            <person name="Chen F."/>
            <person name="Nolan M."/>
            <person name="LaButti K."/>
            <person name="Pati A."/>
            <person name="Ivanova N."/>
            <person name="Mavrommatis K."/>
            <person name="Mikhailova N."/>
            <person name="Pitluck S."/>
            <person name="Bruce D."/>
            <person name="Goodwin L."/>
            <person name="Land M."/>
            <person name="Hauser L."/>
            <person name="Chang Y.-J."/>
            <person name="Jeffries C.D."/>
            <person name="Chen A."/>
            <person name="Palaniappan K."/>
            <person name="Chain P."/>
            <person name="Rohde M."/>
            <person name="Goeker M."/>
            <person name="Bristow J."/>
            <person name="Eisen J.A."/>
            <person name="Markowitz V."/>
            <person name="Hugenholtz P."/>
            <person name="Kyrpides N.C."/>
            <person name="Klenk H.-P."/>
            <person name="Brettin T."/>
        </authorList>
    </citation>
    <scope>NUCLEOTIDE SEQUENCE [LARGE SCALE GENOMIC DNA]</scope>
    <source>
        <strain evidence="5">DSM 17836 / JCM 10339 / NBRC 14399</strain>
    </source>
</reference>
<reference evidence="5" key="1">
    <citation type="submission" date="2009-09" db="EMBL/GenBank/DDBJ databases">
        <title>The complete genome of Kribbella flavida DSM 17836.</title>
        <authorList>
            <consortium name="US DOE Joint Genome Institute (JGI-PGF)"/>
            <person name="Lucas S."/>
            <person name="Copeland A."/>
            <person name="Lapidus A."/>
            <person name="Glavina del Rio T."/>
            <person name="Dalin E."/>
            <person name="Tice H."/>
            <person name="Bruce D."/>
            <person name="Goodwin L."/>
            <person name="Pitluck S."/>
            <person name="Kyrpides N."/>
            <person name="Mavromatis K."/>
            <person name="Ivanova N."/>
            <person name="Saunders E."/>
            <person name="Brettin T."/>
            <person name="Detter J.C."/>
            <person name="Han C."/>
            <person name="Larimer F."/>
            <person name="Land M."/>
            <person name="Hauser L."/>
            <person name="Markowitz V."/>
            <person name="Cheng J.-F."/>
            <person name="Hugenholtz P."/>
            <person name="Woyke T."/>
            <person name="Wu D."/>
            <person name="Pukall R."/>
            <person name="Klenk H.-P."/>
            <person name="Eisen J.A."/>
        </authorList>
    </citation>
    <scope>NUCLEOTIDE SEQUENCE [LARGE SCALE GENOMIC DNA]</scope>
    <source>
        <strain evidence="5">DSM 17836 / JCM 10339 / NBRC 14399</strain>
    </source>
</reference>
<dbReference type="SUPFAM" id="SSF49785">
    <property type="entry name" value="Galactose-binding domain-like"/>
    <property type="match status" value="1"/>
</dbReference>
<evidence type="ECO:0000256" key="1">
    <source>
        <dbReference type="SAM" id="MobiDB-lite"/>
    </source>
</evidence>
<dbReference type="eggNOG" id="COG3420">
    <property type="taxonomic scope" value="Bacteria"/>
</dbReference>
<dbReference type="EMBL" id="CP001736">
    <property type="protein sequence ID" value="ADB30602.1"/>
    <property type="molecule type" value="Genomic_DNA"/>
</dbReference>
<dbReference type="CAZy" id="PL7">
    <property type="family name" value="Polysaccharide Lyase Family 7"/>
</dbReference>
<gene>
    <name evidence="4" type="ordered locus">Kfla_1504</name>
</gene>
<dbReference type="Gene3D" id="2.60.120.200">
    <property type="match status" value="1"/>
</dbReference>
<name>D2PLH3_KRIFD</name>
<dbReference type="GO" id="GO:0016829">
    <property type="term" value="F:lyase activity"/>
    <property type="evidence" value="ECO:0007669"/>
    <property type="project" value="UniProtKB-KW"/>
</dbReference>
<feature type="region of interest" description="Disordered" evidence="1">
    <location>
        <begin position="157"/>
        <end position="179"/>
    </location>
</feature>
<dbReference type="KEGG" id="kfl:Kfla_1504"/>
<evidence type="ECO:0000256" key="2">
    <source>
        <dbReference type="SAM" id="SignalP"/>
    </source>
</evidence>
<dbReference type="Proteomes" id="UP000007967">
    <property type="component" value="Chromosome"/>
</dbReference>
<dbReference type="OrthoDB" id="273319at2"/>
<dbReference type="STRING" id="479435.Kfla_1504"/>
<dbReference type="InterPro" id="IPR008979">
    <property type="entry name" value="Galactose-bd-like_sf"/>
</dbReference>
<dbReference type="AlphaFoldDB" id="D2PLH3"/>
<dbReference type="Gene3D" id="2.60.120.260">
    <property type="entry name" value="Galactose-binding domain-like"/>
    <property type="match status" value="1"/>
</dbReference>
<proteinExistence type="predicted"/>
<protein>
    <submittedName>
        <fullName evidence="4">Alginate lyase 2</fullName>
    </submittedName>
</protein>
<keyword evidence="2" id="KW-0732">Signal</keyword>
<keyword evidence="4" id="KW-0456">Lyase</keyword>
<dbReference type="HOGENOM" id="CLU_031042_1_0_11"/>
<dbReference type="SUPFAM" id="SSF49899">
    <property type="entry name" value="Concanavalin A-like lectins/glucanases"/>
    <property type="match status" value="1"/>
</dbReference>
<dbReference type="Pfam" id="PF00754">
    <property type="entry name" value="F5_F8_type_C"/>
    <property type="match status" value="1"/>
</dbReference>
<feature type="signal peptide" evidence="2">
    <location>
        <begin position="1"/>
        <end position="27"/>
    </location>
</feature>
<evidence type="ECO:0000259" key="3">
    <source>
        <dbReference type="PROSITE" id="PS50022"/>
    </source>
</evidence>
<dbReference type="InterPro" id="IPR013320">
    <property type="entry name" value="ConA-like_dom_sf"/>
</dbReference>
<dbReference type="CAZy" id="CBM32">
    <property type="family name" value="Carbohydrate-Binding Module Family 32"/>
</dbReference>
<dbReference type="PROSITE" id="PS50022">
    <property type="entry name" value="FA58C_3"/>
    <property type="match status" value="1"/>
</dbReference>
<dbReference type="eggNOG" id="COG3291">
    <property type="taxonomic scope" value="Bacteria"/>
</dbReference>
<dbReference type="InterPro" id="IPR014895">
    <property type="entry name" value="Alginate_lyase_2"/>
</dbReference>
<accession>D2PLH3</accession>